<sequence length="214" mass="21713">MGPTLVFRAPAAGRYAVFFWVAAALLLVAFALNGGLAEVVRFGAVPLALAVVGWVVFWRPRVTVGPDGLELANVFRTVVVPWDDVVGVETRWGLKVRTTSGRFGAWAAPAAPGRRRHDPVPDQLLDERVSGTARLVGDSSTVGSVIELGLDRRAAAGSPAAGPAGPAAGGSDLPGGPPVQGQGAGGVRVRVDVPAMGAVVASLALAALTVATLG</sequence>
<protein>
    <submittedName>
        <fullName evidence="4">PH (Pleckstrin Homology) domain-containing protein</fullName>
    </submittedName>
</protein>
<accession>A0A3N5A282</accession>
<keyword evidence="2" id="KW-0472">Membrane</keyword>
<organism evidence="4 5">
    <name type="scientific">Georgenia muralis</name>
    <dbReference type="NCBI Taxonomy" id="154117"/>
    <lineage>
        <taxon>Bacteria</taxon>
        <taxon>Bacillati</taxon>
        <taxon>Actinomycetota</taxon>
        <taxon>Actinomycetes</taxon>
        <taxon>Micrococcales</taxon>
        <taxon>Bogoriellaceae</taxon>
        <taxon>Georgenia</taxon>
    </lineage>
</organism>
<gene>
    <name evidence="4" type="ORF">EDD32_0385</name>
</gene>
<dbReference type="AlphaFoldDB" id="A0A3N5A282"/>
<comment type="caution">
    <text evidence="4">The sequence shown here is derived from an EMBL/GenBank/DDBJ whole genome shotgun (WGS) entry which is preliminary data.</text>
</comment>
<dbReference type="InterPro" id="IPR019692">
    <property type="entry name" value="CFP-6_PH"/>
</dbReference>
<evidence type="ECO:0000256" key="2">
    <source>
        <dbReference type="SAM" id="Phobius"/>
    </source>
</evidence>
<keyword evidence="2" id="KW-1133">Transmembrane helix</keyword>
<name>A0A3N5A282_9MICO</name>
<dbReference type="Pfam" id="PF10756">
    <property type="entry name" value="bPH_6"/>
    <property type="match status" value="1"/>
</dbReference>
<keyword evidence="2" id="KW-0812">Transmembrane</keyword>
<feature type="region of interest" description="Disordered" evidence="1">
    <location>
        <begin position="156"/>
        <end position="185"/>
    </location>
</feature>
<feature type="domain" description="Low molecular weight protein antigen 6 PH" evidence="3">
    <location>
        <begin position="59"/>
        <end position="101"/>
    </location>
</feature>
<evidence type="ECO:0000313" key="5">
    <source>
        <dbReference type="Proteomes" id="UP000280726"/>
    </source>
</evidence>
<evidence type="ECO:0000313" key="4">
    <source>
        <dbReference type="EMBL" id="RPF25971.1"/>
    </source>
</evidence>
<dbReference type="OrthoDB" id="5148800at2"/>
<dbReference type="RefSeq" id="WP_123914141.1">
    <property type="nucleotide sequence ID" value="NZ_RKRA01000001.1"/>
</dbReference>
<proteinExistence type="predicted"/>
<reference evidence="4 5" key="1">
    <citation type="submission" date="2018-11" db="EMBL/GenBank/DDBJ databases">
        <title>Sequencing the genomes of 1000 actinobacteria strains.</title>
        <authorList>
            <person name="Klenk H.-P."/>
        </authorList>
    </citation>
    <scope>NUCLEOTIDE SEQUENCE [LARGE SCALE GENOMIC DNA]</scope>
    <source>
        <strain evidence="4 5">DSM 14418</strain>
    </source>
</reference>
<feature type="transmembrane region" description="Helical" evidence="2">
    <location>
        <begin position="12"/>
        <end position="32"/>
    </location>
</feature>
<evidence type="ECO:0000259" key="3">
    <source>
        <dbReference type="Pfam" id="PF10756"/>
    </source>
</evidence>
<dbReference type="Proteomes" id="UP000280726">
    <property type="component" value="Unassembled WGS sequence"/>
</dbReference>
<feature type="compositionally biased region" description="Low complexity" evidence="1">
    <location>
        <begin position="156"/>
        <end position="171"/>
    </location>
</feature>
<dbReference type="EMBL" id="RKRA01000001">
    <property type="protein sequence ID" value="RPF25971.1"/>
    <property type="molecule type" value="Genomic_DNA"/>
</dbReference>
<feature type="transmembrane region" description="Helical" evidence="2">
    <location>
        <begin position="39"/>
        <end position="57"/>
    </location>
</feature>
<keyword evidence="5" id="KW-1185">Reference proteome</keyword>
<evidence type="ECO:0000256" key="1">
    <source>
        <dbReference type="SAM" id="MobiDB-lite"/>
    </source>
</evidence>